<dbReference type="Proteomes" id="UP000664698">
    <property type="component" value="Unassembled WGS sequence"/>
</dbReference>
<dbReference type="Gene3D" id="2.30.110.20">
    <property type="entry name" value="Hcp1-like"/>
    <property type="match status" value="1"/>
</dbReference>
<protein>
    <submittedName>
        <fullName evidence="1">Type VI secretion system tube protein Hcp</fullName>
    </submittedName>
</protein>
<keyword evidence="2" id="KW-1185">Reference proteome</keyword>
<evidence type="ECO:0000313" key="1">
    <source>
        <dbReference type="EMBL" id="MBN7799699.1"/>
    </source>
</evidence>
<reference evidence="1 2" key="1">
    <citation type="submission" date="2021-03" db="EMBL/GenBank/DDBJ databases">
        <title>novel species isolated from a fishpond in China.</title>
        <authorList>
            <person name="Lu H."/>
            <person name="Cai Z."/>
        </authorList>
    </citation>
    <scope>NUCLEOTIDE SEQUENCE [LARGE SCALE GENOMIC DNA]</scope>
    <source>
        <strain evidence="1 2">JCM 31546</strain>
    </source>
</reference>
<proteinExistence type="predicted"/>
<gene>
    <name evidence="1" type="primary">hcp</name>
    <name evidence="1" type="ORF">J0A67_02450</name>
</gene>
<comment type="caution">
    <text evidence="1">The sequence shown here is derived from an EMBL/GenBank/DDBJ whole genome shotgun (WGS) entry which is preliminary data.</text>
</comment>
<organism evidence="1 2">
    <name type="scientific">Algoriphagus aestuariicola</name>
    <dbReference type="NCBI Taxonomy" id="1852016"/>
    <lineage>
        <taxon>Bacteria</taxon>
        <taxon>Pseudomonadati</taxon>
        <taxon>Bacteroidota</taxon>
        <taxon>Cytophagia</taxon>
        <taxon>Cytophagales</taxon>
        <taxon>Cyclobacteriaceae</taxon>
        <taxon>Algoriphagus</taxon>
    </lineage>
</organism>
<dbReference type="InterPro" id="IPR036624">
    <property type="entry name" value="Hcp1-lik_sf"/>
</dbReference>
<dbReference type="NCBIfam" id="TIGR03344">
    <property type="entry name" value="VI_effect_Hcp1"/>
    <property type="match status" value="1"/>
</dbReference>
<sequence length="156" mass="17829">MSSHIYLKLSSASHGEFPGTAKQRGFEDQIPINSTHHEVEKVQASTGRSRSAFSVGPFVIHKKIDKTSPMLFLCWRLNDRISQFKLGYYRPKSSGVFALDYSVELFDASIVRIEQIMASTDMPDLSERETVSFEFKRMVLRYEEGGYEAEILNRPV</sequence>
<name>A0ABS3BLJ4_9BACT</name>
<dbReference type="EMBL" id="JAFKCW010000001">
    <property type="protein sequence ID" value="MBN7799699.1"/>
    <property type="molecule type" value="Genomic_DNA"/>
</dbReference>
<dbReference type="RefSeq" id="WP_206567681.1">
    <property type="nucleotide sequence ID" value="NZ_JAFKCW010000001.1"/>
</dbReference>
<dbReference type="SUPFAM" id="SSF141452">
    <property type="entry name" value="Hcp1-like"/>
    <property type="match status" value="1"/>
</dbReference>
<dbReference type="InterPro" id="IPR008514">
    <property type="entry name" value="T6SS_Hcp"/>
</dbReference>
<accession>A0ABS3BLJ4</accession>
<evidence type="ECO:0000313" key="2">
    <source>
        <dbReference type="Proteomes" id="UP000664698"/>
    </source>
</evidence>
<dbReference type="Pfam" id="PF05638">
    <property type="entry name" value="T6SS_HCP"/>
    <property type="match status" value="1"/>
</dbReference>